<feature type="transmembrane region" description="Helical" evidence="16">
    <location>
        <begin position="61"/>
        <end position="82"/>
    </location>
</feature>
<dbReference type="InterPro" id="IPR008972">
    <property type="entry name" value="Cupredoxin"/>
</dbReference>
<dbReference type="GO" id="GO:0005886">
    <property type="term" value="C:plasma membrane"/>
    <property type="evidence" value="ECO:0007669"/>
    <property type="project" value="UniProtKB-SubCell"/>
</dbReference>
<dbReference type="InterPro" id="IPR034227">
    <property type="entry name" value="CuRO_UO_II"/>
</dbReference>
<comment type="caution">
    <text evidence="19">The sequence shown here is derived from an EMBL/GenBank/DDBJ whole genome shotgun (WGS) entry which is preliminary data.</text>
</comment>
<evidence type="ECO:0000256" key="9">
    <source>
        <dbReference type="ARBA" id="ARBA00022989"/>
    </source>
</evidence>
<dbReference type="InterPro" id="IPR002429">
    <property type="entry name" value="CcO_II-like_C"/>
</dbReference>
<evidence type="ECO:0000256" key="2">
    <source>
        <dbReference type="ARBA" id="ARBA00007866"/>
    </source>
</evidence>
<sequence length="333" mass="35576">MRLGKNLLLNPRGYQMKTRIAALTSLALLAGIGLAGCAGPSVLNPQGPIAAANRTILLNSLAIMLVIVIPTIIGILIFAWWYRASNTKARHQPNFVYSGRIELIVWSIPLLVILFLGGVIWVGSHELDPFRQLPGDEKPIEVQVVSLDWKWLFIYPDQGVASVNELVIPAGKPVHFSLSSATVMNSFFVPQLGSMIAVMNGMVTQLNLKADQPGTYYGQSTQFSGDGFSDMHFNVRAVLDGDFEAWINKVKGAGEPLNKSSYSALAQPSQAVSPKAFGTVDQGLFQDIVKQPSPPVSTSAKNTPSAAMRDVSGHQGTGHPSGDHGASTGTGGL</sequence>
<keyword evidence="11 14" id="KW-0472">Membrane</keyword>
<protein>
    <recommendedName>
        <fullName evidence="14">Ubiquinol oxidase subunit 2</fullName>
    </recommendedName>
</protein>
<evidence type="ECO:0000256" key="1">
    <source>
        <dbReference type="ARBA" id="ARBA00004651"/>
    </source>
</evidence>
<comment type="subcellular location">
    <subcellularLocation>
        <location evidence="1">Cell membrane</location>
        <topology evidence="1">Multi-pass membrane protein</topology>
    </subcellularLocation>
</comment>
<keyword evidence="3 14" id="KW-0813">Transport</keyword>
<keyword evidence="8 14" id="KW-0249">Electron transport</keyword>
<dbReference type="PIRSF" id="PIRSF000292">
    <property type="entry name" value="Ubi_od_II"/>
    <property type="match status" value="1"/>
</dbReference>
<keyword evidence="7" id="KW-0732">Signal</keyword>
<evidence type="ECO:0000313" key="20">
    <source>
        <dbReference type="Proteomes" id="UP000185598"/>
    </source>
</evidence>
<dbReference type="NCBIfam" id="TIGR01433">
    <property type="entry name" value="CyoA"/>
    <property type="match status" value="1"/>
</dbReference>
<dbReference type="InterPro" id="IPR045187">
    <property type="entry name" value="CcO_II"/>
</dbReference>
<feature type="domain" description="Cytochrome oxidase subunit II copper A binding" evidence="17">
    <location>
        <begin position="137"/>
        <end position="249"/>
    </location>
</feature>
<keyword evidence="5 14" id="KW-0679">Respiratory chain</keyword>
<evidence type="ECO:0000256" key="15">
    <source>
        <dbReference type="SAM" id="MobiDB-lite"/>
    </source>
</evidence>
<dbReference type="InterPro" id="IPR010514">
    <property type="entry name" value="COX_ARM"/>
</dbReference>
<evidence type="ECO:0000313" key="19">
    <source>
        <dbReference type="EMBL" id="OLP50259.1"/>
    </source>
</evidence>
<accession>A0A1Q9A6Q1</accession>
<feature type="transmembrane region" description="Helical" evidence="16">
    <location>
        <begin position="103"/>
        <end position="123"/>
    </location>
</feature>
<evidence type="ECO:0000256" key="12">
    <source>
        <dbReference type="ARBA" id="ARBA00023139"/>
    </source>
</evidence>
<gene>
    <name evidence="19" type="ORF">BJF91_13120</name>
</gene>
<dbReference type="GO" id="GO:0042773">
    <property type="term" value="P:ATP synthesis coupled electron transport"/>
    <property type="evidence" value="ECO:0007669"/>
    <property type="project" value="TreeGrafter"/>
</dbReference>
<keyword evidence="12" id="KW-0564">Palmitate</keyword>
<keyword evidence="4 14" id="KW-1003">Cell membrane</keyword>
<dbReference type="Pfam" id="PF06481">
    <property type="entry name" value="COX_ARM"/>
    <property type="match status" value="1"/>
</dbReference>
<dbReference type="PRINTS" id="PR01166">
    <property type="entry name" value="CYCOXIDASEII"/>
</dbReference>
<evidence type="ECO:0000256" key="8">
    <source>
        <dbReference type="ARBA" id="ARBA00022982"/>
    </source>
</evidence>
<reference evidence="19 20" key="1">
    <citation type="submission" date="2016-09" db="EMBL/GenBank/DDBJ databases">
        <title>Rhizobium oryziradicis sp. nov., isolated from the root of rice.</title>
        <authorList>
            <person name="Zhao J."/>
            <person name="Zhang X."/>
        </authorList>
    </citation>
    <scope>NUCLEOTIDE SEQUENCE [LARGE SCALE GENOMIC DNA]</scope>
    <source>
        <strain evidence="19 20">14971</strain>
    </source>
</reference>
<dbReference type="AlphaFoldDB" id="A0A1Q9A6Q1"/>
<evidence type="ECO:0000256" key="5">
    <source>
        <dbReference type="ARBA" id="ARBA00022660"/>
    </source>
</evidence>
<evidence type="ECO:0000259" key="17">
    <source>
        <dbReference type="PROSITE" id="PS50857"/>
    </source>
</evidence>
<feature type="region of interest" description="Disordered" evidence="15">
    <location>
        <begin position="289"/>
        <end position="333"/>
    </location>
</feature>
<keyword evidence="13" id="KW-0449">Lipoprotein</keyword>
<dbReference type="PANTHER" id="PTHR22888">
    <property type="entry name" value="CYTOCHROME C OXIDASE, SUBUNIT II"/>
    <property type="match status" value="1"/>
</dbReference>
<keyword evidence="10 14" id="KW-0560">Oxidoreductase</keyword>
<dbReference type="CDD" id="cd04212">
    <property type="entry name" value="CuRO_UO_II"/>
    <property type="match status" value="1"/>
</dbReference>
<keyword evidence="9 16" id="KW-1133">Transmembrane helix</keyword>
<dbReference type="PROSITE" id="PS50857">
    <property type="entry name" value="COX2_CUA"/>
    <property type="match status" value="1"/>
</dbReference>
<dbReference type="GO" id="GO:0009486">
    <property type="term" value="F:cytochrome bo3 ubiquinol oxidase activity"/>
    <property type="evidence" value="ECO:0007669"/>
    <property type="project" value="InterPro"/>
</dbReference>
<evidence type="ECO:0000256" key="14">
    <source>
        <dbReference type="PIRNR" id="PIRNR000292"/>
    </source>
</evidence>
<dbReference type="Pfam" id="PF00116">
    <property type="entry name" value="COX2"/>
    <property type="match status" value="1"/>
</dbReference>
<dbReference type="InterPro" id="IPR036257">
    <property type="entry name" value="Cyt_c_oxidase_su2_TM_sf"/>
</dbReference>
<keyword evidence="6 16" id="KW-0812">Transmembrane</keyword>
<evidence type="ECO:0000256" key="13">
    <source>
        <dbReference type="ARBA" id="ARBA00023288"/>
    </source>
</evidence>
<evidence type="ECO:0000256" key="3">
    <source>
        <dbReference type="ARBA" id="ARBA00022448"/>
    </source>
</evidence>
<dbReference type="GO" id="GO:0005507">
    <property type="term" value="F:copper ion binding"/>
    <property type="evidence" value="ECO:0007669"/>
    <property type="project" value="InterPro"/>
</dbReference>
<feature type="domain" description="Cytochrome oxidase subunit II transmembrane region profile" evidence="18">
    <location>
        <begin position="34"/>
        <end position="131"/>
    </location>
</feature>
<evidence type="ECO:0000256" key="10">
    <source>
        <dbReference type="ARBA" id="ARBA00023002"/>
    </source>
</evidence>
<keyword evidence="20" id="KW-1185">Reference proteome</keyword>
<dbReference type="InterPro" id="IPR006333">
    <property type="entry name" value="Cyt_o_ubiquinol_oxidase_su2"/>
</dbReference>
<dbReference type="Gene3D" id="1.10.287.90">
    <property type="match status" value="1"/>
</dbReference>
<proteinExistence type="inferred from homology"/>
<evidence type="ECO:0000256" key="7">
    <source>
        <dbReference type="ARBA" id="ARBA00022729"/>
    </source>
</evidence>
<evidence type="ECO:0000259" key="18">
    <source>
        <dbReference type="PROSITE" id="PS50999"/>
    </source>
</evidence>
<dbReference type="InterPro" id="IPR011759">
    <property type="entry name" value="Cyt_c_oxidase_su2_TM_dom"/>
</dbReference>
<evidence type="ECO:0000256" key="11">
    <source>
        <dbReference type="ARBA" id="ARBA00023136"/>
    </source>
</evidence>
<dbReference type="PROSITE" id="PS50999">
    <property type="entry name" value="COX2_TM"/>
    <property type="match status" value="1"/>
</dbReference>
<dbReference type="STRING" id="887144.BJF91_13120"/>
<dbReference type="SUPFAM" id="SSF49503">
    <property type="entry name" value="Cupredoxins"/>
    <property type="match status" value="1"/>
</dbReference>
<evidence type="ECO:0000256" key="6">
    <source>
        <dbReference type="ARBA" id="ARBA00022692"/>
    </source>
</evidence>
<dbReference type="PANTHER" id="PTHR22888:SF18">
    <property type="entry name" value="CYTOCHROME BO(3) UBIQUINOL OXIDASE SUBUNIT 2"/>
    <property type="match status" value="1"/>
</dbReference>
<dbReference type="Proteomes" id="UP000185598">
    <property type="component" value="Unassembled WGS sequence"/>
</dbReference>
<dbReference type="EMBL" id="MKIN01000021">
    <property type="protein sequence ID" value="OLP50259.1"/>
    <property type="molecule type" value="Genomic_DNA"/>
</dbReference>
<dbReference type="GO" id="GO:0016682">
    <property type="term" value="F:oxidoreductase activity, acting on diphenols and related substances as donors, oxygen as acceptor"/>
    <property type="evidence" value="ECO:0007669"/>
    <property type="project" value="InterPro"/>
</dbReference>
<comment type="similarity">
    <text evidence="2 14">Belongs to the cytochrome c oxidase subunit 2 family.</text>
</comment>
<evidence type="ECO:0000256" key="16">
    <source>
        <dbReference type="SAM" id="Phobius"/>
    </source>
</evidence>
<dbReference type="GO" id="GO:0004129">
    <property type="term" value="F:cytochrome-c oxidase activity"/>
    <property type="evidence" value="ECO:0007669"/>
    <property type="project" value="UniProtKB-UniRule"/>
</dbReference>
<dbReference type="SUPFAM" id="SSF81464">
    <property type="entry name" value="Cytochrome c oxidase subunit II-like, transmembrane region"/>
    <property type="match status" value="1"/>
</dbReference>
<feature type="compositionally biased region" description="Polar residues" evidence="15">
    <location>
        <begin position="296"/>
        <end position="305"/>
    </location>
</feature>
<dbReference type="Gene3D" id="2.60.40.420">
    <property type="entry name" value="Cupredoxins - blue copper proteins"/>
    <property type="match status" value="1"/>
</dbReference>
<organism evidence="19 20">
    <name type="scientific">Allorhizobium taibaishanense</name>
    <dbReference type="NCBI Taxonomy" id="887144"/>
    <lineage>
        <taxon>Bacteria</taxon>
        <taxon>Pseudomonadati</taxon>
        <taxon>Pseudomonadota</taxon>
        <taxon>Alphaproteobacteria</taxon>
        <taxon>Hyphomicrobiales</taxon>
        <taxon>Rhizobiaceae</taxon>
        <taxon>Rhizobium/Agrobacterium group</taxon>
        <taxon>Allorhizobium</taxon>
    </lineage>
</organism>
<evidence type="ECO:0000256" key="4">
    <source>
        <dbReference type="ARBA" id="ARBA00022475"/>
    </source>
</evidence>
<name>A0A1Q9A6Q1_9HYPH</name>